<evidence type="ECO:0000313" key="3">
    <source>
        <dbReference type="EMBL" id="AWI03138.1"/>
    </source>
</evidence>
<dbReference type="Gene3D" id="3.40.50.12090">
    <property type="match status" value="2"/>
</dbReference>
<dbReference type="InterPro" id="IPR014755">
    <property type="entry name" value="Cu-Rt/internalin_Ig-like"/>
</dbReference>
<dbReference type="KEGG" id="cdrk:B9W14_00990"/>
<dbReference type="PANTHER" id="PTHR30032:SF8">
    <property type="entry name" value="GERMINATION-SPECIFIC N-ACETYLMURAMOYL-L-ALANINE AMIDASE"/>
    <property type="match status" value="1"/>
</dbReference>
<dbReference type="Gene3D" id="2.60.40.1220">
    <property type="match status" value="3"/>
</dbReference>
<keyword evidence="1 2" id="KW-0732">Signal</keyword>
<evidence type="ECO:0000256" key="2">
    <source>
        <dbReference type="SAM" id="SignalP"/>
    </source>
</evidence>
<evidence type="ECO:0000313" key="4">
    <source>
        <dbReference type="Proteomes" id="UP000244910"/>
    </source>
</evidence>
<dbReference type="InterPro" id="IPR051922">
    <property type="entry name" value="Bact_Sporulation_Assoc"/>
</dbReference>
<protein>
    <submittedName>
        <fullName evidence="3">Cell wall-binding protein</fullName>
    </submittedName>
</protein>
<sequence>MNKKSTKTILGTVFMSLILTTALAYKVEAAAGKVTRIGEIDRYATAAKVATSNWTTSDNVILVTGEGYADAVSGSALAKKLNAPILLTSSASISTYTQNALSTLKVKNIYIIGGNASVSSSIRSLLKSNYNLIELGGANRYETNAKVAQKLVDLGVDSSNVMLVGGEGFSDALSVAPIAAAKGQILLLGVNSIDYMKPVIDFVSRNNSKVMVVGTKNVINDSIYGALNAVSRIDGGMDRFDTNMKVLAAFKDTIKMDKMYISNASGYGYADALVASAVAGKSGSPLVLVDTESSNGTANAIEYIKNNANTKTDLNVVGGLGVVSKNTENVINSAVTNSNNENGEAAVQSIEAVNLSQFKVHFNTAVYSNSAEDVRNYKLNGVSLTQVDAGGNALDGNGAVAKTIDDNTVLITLSTPRKQYESVVISVKKSILTVDKTQTIAAFEKNIILSDTEVPKLKSIKVEGNNLLTLEFSEVVNINDILSLQRKIKIDEQNIVSFGIDSDLSLTKVKNGIIVNGNTWANSVQFYFNVPIAAGSHILKISDGETDKILNDAAGFTLSESSLQFKVDTNNISPSIVSVVKAASGEIHITFDRSMDKKTAFDSKNYELNGINLKYMSGVSFDTDNDDSTVKIKGVNNIQPGANTLYISNNVKDAYGNKIQDDTRVNFNDIKDEVKPTVVNVTAIDGETIRVRFSKDVNYFYATNKSNYKLQDYEGINVTNHIDTIYSVGGGDETSNTNIFDIKLKKVNPSDSSDSWRLTGSNYTLTIKNIIDTATRPNTMDDYSTIFTCVDDTAPKVTGVYYKQNSFSGKDQIVVYFNEEMDVNTVMNKNNYKFGNGEGDTEPLPGDANIVYGGDGKSVIIEFPTRYHVKIADAQGNIANTGISNDVLRLVVSNVKDKSFNVLDGVAYTSVISVNSKGTKVKANTLKVYYEGQDLKASVQFDRAIDNLNPKDFTLGKVVPTSASADGNKVILTFNEWDLADTDEKNAVPQIVFANGKVNNDSNTTKIELIKSQGQKAYLGIKSYAKTTDETGASIDILSDEVANSQNTIYDYRINPKTTSEYWTASKDANGGKVYVTFDTILNANSGVKADDFVFIGTNGTELKPDLLSINKNTIIFTFNSDNDNIQAFNGKVSIKVKSTVSVTTDRDLDGKYVNYIPSNDDLKERSVSVVSS</sequence>
<dbReference type="Pfam" id="PF04122">
    <property type="entry name" value="CW_binding_2"/>
    <property type="match status" value="3"/>
</dbReference>
<dbReference type="Proteomes" id="UP000244910">
    <property type="component" value="Chromosome"/>
</dbReference>
<gene>
    <name evidence="3" type="ORF">B9W14_00990</name>
</gene>
<dbReference type="EMBL" id="CP020953">
    <property type="protein sequence ID" value="AWI03138.1"/>
    <property type="molecule type" value="Genomic_DNA"/>
</dbReference>
<reference evidence="4" key="1">
    <citation type="submission" date="2017-04" db="EMBL/GenBank/DDBJ databases">
        <authorList>
            <person name="Song Y."/>
            <person name="Cho B.-K."/>
        </authorList>
    </citation>
    <scope>NUCLEOTIDE SEQUENCE [LARGE SCALE GENOMIC DNA]</scope>
    <source>
        <strain evidence="4">SL1</strain>
    </source>
</reference>
<dbReference type="AlphaFoldDB" id="A0A2U8DKM5"/>
<dbReference type="PANTHER" id="PTHR30032">
    <property type="entry name" value="N-ACETYLMURAMOYL-L-ALANINE AMIDASE-RELATED"/>
    <property type="match status" value="1"/>
</dbReference>
<dbReference type="RefSeq" id="WP_032076141.1">
    <property type="nucleotide sequence ID" value="NZ_CP020953.1"/>
</dbReference>
<organism evidence="3 4">
    <name type="scientific">Clostridium drakei</name>
    <dbReference type="NCBI Taxonomy" id="332101"/>
    <lineage>
        <taxon>Bacteria</taxon>
        <taxon>Bacillati</taxon>
        <taxon>Bacillota</taxon>
        <taxon>Clostridia</taxon>
        <taxon>Eubacteriales</taxon>
        <taxon>Clostridiaceae</taxon>
        <taxon>Clostridium</taxon>
    </lineage>
</organism>
<keyword evidence="4" id="KW-1185">Reference proteome</keyword>
<name>A0A2U8DKM5_9CLOT</name>
<feature type="chain" id="PRO_5016085141" evidence="2">
    <location>
        <begin position="25"/>
        <end position="1173"/>
    </location>
</feature>
<proteinExistence type="predicted"/>
<dbReference type="OrthoDB" id="2077808at2"/>
<accession>A0A2U8DKM5</accession>
<feature type="signal peptide" evidence="2">
    <location>
        <begin position="1"/>
        <end position="24"/>
    </location>
</feature>
<dbReference type="InterPro" id="IPR007253">
    <property type="entry name" value="Cell_wall-bd_2"/>
</dbReference>
<evidence type="ECO:0000256" key="1">
    <source>
        <dbReference type="ARBA" id="ARBA00022729"/>
    </source>
</evidence>